<accession>A0A0A8Z3K5</accession>
<evidence type="ECO:0000313" key="1">
    <source>
        <dbReference type="EMBL" id="JAD29427.1"/>
    </source>
</evidence>
<sequence>MARCSILLVVDRESITVIGYLDVW</sequence>
<proteinExistence type="predicted"/>
<organism evidence="1">
    <name type="scientific">Arundo donax</name>
    <name type="common">Giant reed</name>
    <name type="synonym">Donax arundinaceus</name>
    <dbReference type="NCBI Taxonomy" id="35708"/>
    <lineage>
        <taxon>Eukaryota</taxon>
        <taxon>Viridiplantae</taxon>
        <taxon>Streptophyta</taxon>
        <taxon>Embryophyta</taxon>
        <taxon>Tracheophyta</taxon>
        <taxon>Spermatophyta</taxon>
        <taxon>Magnoliopsida</taxon>
        <taxon>Liliopsida</taxon>
        <taxon>Poales</taxon>
        <taxon>Poaceae</taxon>
        <taxon>PACMAD clade</taxon>
        <taxon>Arundinoideae</taxon>
        <taxon>Arundineae</taxon>
        <taxon>Arundo</taxon>
    </lineage>
</organism>
<protein>
    <submittedName>
        <fullName evidence="1">Uncharacterized protein</fullName>
    </submittedName>
</protein>
<dbReference type="EMBL" id="GBRH01268468">
    <property type="protein sequence ID" value="JAD29427.1"/>
    <property type="molecule type" value="Transcribed_RNA"/>
</dbReference>
<dbReference type="AlphaFoldDB" id="A0A0A8Z3K5"/>
<reference evidence="1" key="1">
    <citation type="submission" date="2014-09" db="EMBL/GenBank/DDBJ databases">
        <authorList>
            <person name="Magalhaes I.L.F."/>
            <person name="Oliveira U."/>
            <person name="Santos F.R."/>
            <person name="Vidigal T.H.D.A."/>
            <person name="Brescovit A.D."/>
            <person name="Santos A.J."/>
        </authorList>
    </citation>
    <scope>NUCLEOTIDE SEQUENCE</scope>
    <source>
        <tissue evidence="1">Shoot tissue taken approximately 20 cm above the soil surface</tissue>
    </source>
</reference>
<name>A0A0A8Z3K5_ARUDO</name>
<reference evidence="1" key="2">
    <citation type="journal article" date="2015" name="Data Brief">
        <title>Shoot transcriptome of the giant reed, Arundo donax.</title>
        <authorList>
            <person name="Barrero R.A."/>
            <person name="Guerrero F.D."/>
            <person name="Moolhuijzen P."/>
            <person name="Goolsby J.A."/>
            <person name="Tidwell J."/>
            <person name="Bellgard S.E."/>
            <person name="Bellgard M.I."/>
        </authorList>
    </citation>
    <scope>NUCLEOTIDE SEQUENCE</scope>
    <source>
        <tissue evidence="1">Shoot tissue taken approximately 20 cm above the soil surface</tissue>
    </source>
</reference>